<dbReference type="Gene3D" id="1.10.260.40">
    <property type="entry name" value="lambda repressor-like DNA-binding domains"/>
    <property type="match status" value="1"/>
</dbReference>
<dbReference type="EMBL" id="BAAAXF010000057">
    <property type="protein sequence ID" value="GAA3500796.1"/>
    <property type="molecule type" value="Genomic_DNA"/>
</dbReference>
<reference evidence="3" key="1">
    <citation type="journal article" date="2019" name="Int. J. Syst. Evol. Microbiol.">
        <title>The Global Catalogue of Microorganisms (GCM) 10K type strain sequencing project: providing services to taxonomists for standard genome sequencing and annotation.</title>
        <authorList>
            <consortium name="The Broad Institute Genomics Platform"/>
            <consortium name="The Broad Institute Genome Sequencing Center for Infectious Disease"/>
            <person name="Wu L."/>
            <person name="Ma J."/>
        </authorList>
    </citation>
    <scope>NUCLEOTIDE SEQUENCE [LARGE SCALE GENOMIC DNA]</scope>
    <source>
        <strain evidence="3">JCM 4816</strain>
    </source>
</reference>
<organism evidence="2 3">
    <name type="scientific">Streptomyces prasinosporus</name>
    <dbReference type="NCBI Taxonomy" id="68256"/>
    <lineage>
        <taxon>Bacteria</taxon>
        <taxon>Bacillati</taxon>
        <taxon>Actinomycetota</taxon>
        <taxon>Actinomycetes</taxon>
        <taxon>Kitasatosporales</taxon>
        <taxon>Streptomycetaceae</taxon>
        <taxon>Streptomyces</taxon>
        <taxon>Streptomyces albogriseolus group</taxon>
    </lineage>
</organism>
<evidence type="ECO:0000259" key="1">
    <source>
        <dbReference type="PROSITE" id="PS50943"/>
    </source>
</evidence>
<evidence type="ECO:0000313" key="3">
    <source>
        <dbReference type="Proteomes" id="UP001501455"/>
    </source>
</evidence>
<dbReference type="Proteomes" id="UP001501455">
    <property type="component" value="Unassembled WGS sequence"/>
</dbReference>
<name>A0ABP6TZH0_9ACTN</name>
<sequence>MRDHPVNWCLWRGRVIEVTAKSTRERIMKDSTEGQVNPKGLMDRLNRLFDTVHPPGRGPFSNAEVAELMEKRGLGKLSAQYLWLLRTGQRDNPTKRHLEALAGFFGVEPAYWFDDAVAEKTVQELELLALLRDAKIKNVLLRLSDVSADGKDAVLGIVESVRKSEGLPPSTGV</sequence>
<protein>
    <recommendedName>
        <fullName evidence="1">HTH cro/C1-type domain-containing protein</fullName>
    </recommendedName>
</protein>
<keyword evidence="3" id="KW-1185">Reference proteome</keyword>
<dbReference type="InterPro" id="IPR001387">
    <property type="entry name" value="Cro/C1-type_HTH"/>
</dbReference>
<feature type="domain" description="HTH cro/C1-type" evidence="1">
    <location>
        <begin position="77"/>
        <end position="112"/>
    </location>
</feature>
<gene>
    <name evidence="2" type="ORF">GCM10019016_079030</name>
</gene>
<dbReference type="InterPro" id="IPR010982">
    <property type="entry name" value="Lambda_DNA-bd_dom_sf"/>
</dbReference>
<accession>A0ABP6TZH0</accession>
<evidence type="ECO:0000313" key="2">
    <source>
        <dbReference type="EMBL" id="GAA3500796.1"/>
    </source>
</evidence>
<proteinExistence type="predicted"/>
<comment type="caution">
    <text evidence="2">The sequence shown here is derived from an EMBL/GenBank/DDBJ whole genome shotgun (WGS) entry which is preliminary data.</text>
</comment>
<dbReference type="PROSITE" id="PS50943">
    <property type="entry name" value="HTH_CROC1"/>
    <property type="match status" value="1"/>
</dbReference>